<dbReference type="OrthoDB" id="259511at2"/>
<dbReference type="KEGG" id="saci:Sinac_6852"/>
<dbReference type="eggNOG" id="COG0845">
    <property type="taxonomic scope" value="Bacteria"/>
</dbReference>
<organism evidence="5 6">
    <name type="scientific">Singulisphaera acidiphila (strain ATCC BAA-1392 / DSM 18658 / VKM B-2454 / MOB10)</name>
    <dbReference type="NCBI Taxonomy" id="886293"/>
    <lineage>
        <taxon>Bacteria</taxon>
        <taxon>Pseudomonadati</taxon>
        <taxon>Planctomycetota</taxon>
        <taxon>Planctomycetia</taxon>
        <taxon>Isosphaerales</taxon>
        <taxon>Isosphaeraceae</taxon>
        <taxon>Singulisphaera</taxon>
    </lineage>
</organism>
<dbReference type="HOGENOM" id="CLU_071820_0_0_0"/>
<accession>L0DNU3</accession>
<dbReference type="GO" id="GO:0015562">
    <property type="term" value="F:efflux transmembrane transporter activity"/>
    <property type="evidence" value="ECO:0007669"/>
    <property type="project" value="TreeGrafter"/>
</dbReference>
<dbReference type="GO" id="GO:1990281">
    <property type="term" value="C:efflux pump complex"/>
    <property type="evidence" value="ECO:0007669"/>
    <property type="project" value="TreeGrafter"/>
</dbReference>
<evidence type="ECO:0000259" key="4">
    <source>
        <dbReference type="Pfam" id="PF25944"/>
    </source>
</evidence>
<feature type="chain" id="PRO_5003940977" evidence="3">
    <location>
        <begin position="25"/>
        <end position="310"/>
    </location>
</feature>
<evidence type="ECO:0000256" key="2">
    <source>
        <dbReference type="ARBA" id="ARBA00009477"/>
    </source>
</evidence>
<dbReference type="Gene3D" id="2.40.30.170">
    <property type="match status" value="1"/>
</dbReference>
<dbReference type="Gene3D" id="1.10.287.470">
    <property type="entry name" value="Helix hairpin bin"/>
    <property type="match status" value="1"/>
</dbReference>
<dbReference type="RefSeq" id="WP_015249984.1">
    <property type="nucleotide sequence ID" value="NC_019892.1"/>
</dbReference>
<feature type="domain" description="Multidrug resistance protein MdtA-like beta-barrel" evidence="4">
    <location>
        <begin position="223"/>
        <end position="290"/>
    </location>
</feature>
<name>L0DNU3_SINAD</name>
<sequence>MLIPKKAAALAAGFVAVLSLASVAQVPAPAQRSADTLFVSDATIDWIEKSDVAALREGVIEKMELQIGMLAQRDKPIGVLHREIADLTVKKAELMVTNVAAKNKAEAQRDLALAIVATNARLNQRKPGMVSIEEMRKAEAEVKVAEEMKNEAVEKQKLDEADLLLARQALDEHTIKAPFDGIVIERIKGPGESVRANEAVVRLGNLDKLRSWAYIPLEYADRVKEGQIVELQQRLGGTPGEKKRYRGKITFVDPQIQPIAEVAVRVYAEFDNPDHELRPGAKATMTILIGTEGATASPTVGSRAPVGLGR</sequence>
<proteinExistence type="inferred from homology"/>
<evidence type="ECO:0000256" key="3">
    <source>
        <dbReference type="SAM" id="SignalP"/>
    </source>
</evidence>
<keyword evidence="6" id="KW-1185">Reference proteome</keyword>
<evidence type="ECO:0000313" key="5">
    <source>
        <dbReference type="EMBL" id="AGA30912.1"/>
    </source>
</evidence>
<comment type="similarity">
    <text evidence="2">Belongs to the membrane fusion protein (MFP) (TC 8.A.1) family.</text>
</comment>
<reference evidence="5 6" key="1">
    <citation type="submission" date="2012-02" db="EMBL/GenBank/DDBJ databases">
        <title>Complete sequence of chromosome of Singulisphaera acidiphila DSM 18658.</title>
        <authorList>
            <consortium name="US DOE Joint Genome Institute (JGI-PGF)"/>
            <person name="Lucas S."/>
            <person name="Copeland A."/>
            <person name="Lapidus A."/>
            <person name="Glavina del Rio T."/>
            <person name="Dalin E."/>
            <person name="Tice H."/>
            <person name="Bruce D."/>
            <person name="Goodwin L."/>
            <person name="Pitluck S."/>
            <person name="Peters L."/>
            <person name="Ovchinnikova G."/>
            <person name="Chertkov O."/>
            <person name="Kyrpides N."/>
            <person name="Mavromatis K."/>
            <person name="Ivanova N."/>
            <person name="Brettin T."/>
            <person name="Detter J.C."/>
            <person name="Han C."/>
            <person name="Larimer F."/>
            <person name="Land M."/>
            <person name="Hauser L."/>
            <person name="Markowitz V."/>
            <person name="Cheng J.-F."/>
            <person name="Hugenholtz P."/>
            <person name="Woyke T."/>
            <person name="Wu D."/>
            <person name="Tindall B."/>
            <person name="Pomrenke H."/>
            <person name="Brambilla E."/>
            <person name="Klenk H.-P."/>
            <person name="Eisen J.A."/>
        </authorList>
    </citation>
    <scope>NUCLEOTIDE SEQUENCE [LARGE SCALE GENOMIC DNA]</scope>
    <source>
        <strain evidence="6">ATCC BAA-1392 / DSM 18658 / VKM B-2454 / MOB10</strain>
    </source>
</reference>
<evidence type="ECO:0000256" key="1">
    <source>
        <dbReference type="ARBA" id="ARBA00004236"/>
    </source>
</evidence>
<dbReference type="STRING" id="886293.Sinac_6852"/>
<comment type="subcellular location">
    <subcellularLocation>
        <location evidence="1">Cell membrane</location>
    </subcellularLocation>
</comment>
<dbReference type="AlphaFoldDB" id="L0DNU3"/>
<dbReference type="NCBIfam" id="TIGR01730">
    <property type="entry name" value="RND_mfp"/>
    <property type="match status" value="1"/>
</dbReference>
<evidence type="ECO:0000313" key="6">
    <source>
        <dbReference type="Proteomes" id="UP000010798"/>
    </source>
</evidence>
<feature type="signal peptide" evidence="3">
    <location>
        <begin position="1"/>
        <end position="24"/>
    </location>
</feature>
<dbReference type="EMBL" id="CP003364">
    <property type="protein sequence ID" value="AGA30912.1"/>
    <property type="molecule type" value="Genomic_DNA"/>
</dbReference>
<dbReference type="Gene3D" id="2.40.50.100">
    <property type="match status" value="1"/>
</dbReference>
<dbReference type="Pfam" id="PF25944">
    <property type="entry name" value="Beta-barrel_RND"/>
    <property type="match status" value="1"/>
</dbReference>
<keyword evidence="3" id="KW-0732">Signal</keyword>
<dbReference type="InterPro" id="IPR058626">
    <property type="entry name" value="MdtA-like_b-barrel"/>
</dbReference>
<gene>
    <name evidence="5" type="ordered locus">Sinac_6852</name>
</gene>
<dbReference type="PANTHER" id="PTHR30469">
    <property type="entry name" value="MULTIDRUG RESISTANCE PROTEIN MDTA"/>
    <property type="match status" value="1"/>
</dbReference>
<dbReference type="InterPro" id="IPR006143">
    <property type="entry name" value="RND_pump_MFP"/>
</dbReference>
<dbReference type="Proteomes" id="UP000010798">
    <property type="component" value="Chromosome"/>
</dbReference>
<dbReference type="PANTHER" id="PTHR30469:SF15">
    <property type="entry name" value="HLYD FAMILY OF SECRETION PROTEINS"/>
    <property type="match status" value="1"/>
</dbReference>
<protein>
    <submittedName>
        <fullName evidence="5">RND family efflux transporter, MFP subunit</fullName>
    </submittedName>
</protein>
<dbReference type="SUPFAM" id="SSF111369">
    <property type="entry name" value="HlyD-like secretion proteins"/>
    <property type="match status" value="1"/>
</dbReference>